<dbReference type="SUPFAM" id="SSF47413">
    <property type="entry name" value="lambda repressor-like DNA-binding domains"/>
    <property type="match status" value="1"/>
</dbReference>
<accession>A0A2Z4IKR3</accession>
<evidence type="ECO:0000313" key="2">
    <source>
        <dbReference type="EMBL" id="AWW31554.1"/>
    </source>
</evidence>
<dbReference type="KEGG" id="est:DN752_16265"/>
<evidence type="ECO:0000313" key="3">
    <source>
        <dbReference type="Proteomes" id="UP000248688"/>
    </source>
</evidence>
<dbReference type="Proteomes" id="UP000248688">
    <property type="component" value="Chromosome"/>
</dbReference>
<protein>
    <recommendedName>
        <fullName evidence="1">HTH cro/C1-type domain-containing protein</fullName>
    </recommendedName>
</protein>
<dbReference type="AlphaFoldDB" id="A0A2Z4IKR3"/>
<dbReference type="InterPro" id="IPR032580">
    <property type="entry name" value="SatD"/>
</dbReference>
<dbReference type="Gene3D" id="1.10.260.40">
    <property type="entry name" value="lambda repressor-like DNA-binding domains"/>
    <property type="match status" value="1"/>
</dbReference>
<dbReference type="Pfam" id="PF16264">
    <property type="entry name" value="SatD"/>
    <property type="match status" value="1"/>
</dbReference>
<feature type="domain" description="HTH cro/C1-type" evidence="1">
    <location>
        <begin position="164"/>
        <end position="184"/>
    </location>
</feature>
<organism evidence="2 3">
    <name type="scientific">Echinicola strongylocentroti</name>
    <dbReference type="NCBI Taxonomy" id="1795355"/>
    <lineage>
        <taxon>Bacteria</taxon>
        <taxon>Pseudomonadati</taxon>
        <taxon>Bacteroidota</taxon>
        <taxon>Cytophagia</taxon>
        <taxon>Cytophagales</taxon>
        <taxon>Cyclobacteriaceae</taxon>
        <taxon>Echinicola</taxon>
    </lineage>
</organism>
<dbReference type="InterPro" id="IPR001387">
    <property type="entry name" value="Cro/C1-type_HTH"/>
</dbReference>
<proteinExistence type="predicted"/>
<dbReference type="RefSeq" id="WP_112784929.1">
    <property type="nucleotide sequence ID" value="NZ_CP030041.1"/>
</dbReference>
<evidence type="ECO:0000259" key="1">
    <source>
        <dbReference type="PROSITE" id="PS50943"/>
    </source>
</evidence>
<sequence>MKNNEIVLIGDVIKSRKKFNPEEWNYFHTAIKRINEKFALYFKIPLTIYSGDSFGGICKDPMSAAKVILAIQEYQKHQKSRIVLIEDEVSFGMDEKNFLSLEGPALWKGQEQMERLKKSNLFFAARFNDQIESMTINTILNLVLAIRDNWKEIEWKIYHNRESNLTQKELAESVGVSQQYISKITKSSKMELIHEAESNLNTLLDGIHHKLLHHQPKPD</sequence>
<gene>
    <name evidence="2" type="ORF">DN752_16265</name>
</gene>
<reference evidence="2 3" key="1">
    <citation type="submission" date="2018-06" db="EMBL/GenBank/DDBJ databases">
        <title>Echinicola strongylocentroti sp. nov., isolated from a sea urchin Strongylocentrotus intermedius.</title>
        <authorList>
            <person name="Bae S.S."/>
        </authorList>
    </citation>
    <scope>NUCLEOTIDE SEQUENCE [LARGE SCALE GENOMIC DNA]</scope>
    <source>
        <strain evidence="2 3">MEBiC08714</strain>
    </source>
</reference>
<dbReference type="OrthoDB" id="3197351at2"/>
<dbReference type="InterPro" id="IPR010982">
    <property type="entry name" value="Lambda_DNA-bd_dom_sf"/>
</dbReference>
<dbReference type="EMBL" id="CP030041">
    <property type="protein sequence ID" value="AWW31554.1"/>
    <property type="molecule type" value="Genomic_DNA"/>
</dbReference>
<dbReference type="CDD" id="cd00093">
    <property type="entry name" value="HTH_XRE"/>
    <property type="match status" value="1"/>
</dbReference>
<name>A0A2Z4IKR3_9BACT</name>
<dbReference type="GO" id="GO:0003677">
    <property type="term" value="F:DNA binding"/>
    <property type="evidence" value="ECO:0007669"/>
    <property type="project" value="InterPro"/>
</dbReference>
<keyword evidence="3" id="KW-1185">Reference proteome</keyword>
<dbReference type="PROSITE" id="PS50943">
    <property type="entry name" value="HTH_CROC1"/>
    <property type="match status" value="1"/>
</dbReference>